<evidence type="ECO:0000256" key="1">
    <source>
        <dbReference type="SAM" id="MobiDB-lite"/>
    </source>
</evidence>
<evidence type="ECO:0000313" key="2">
    <source>
        <dbReference type="Proteomes" id="UP000694864"/>
    </source>
</evidence>
<protein>
    <submittedName>
        <fullName evidence="3">Carbon catabolite repressor protein 4 homolog 6-like</fullName>
    </submittedName>
</protein>
<proteinExistence type="predicted"/>
<reference evidence="2" key="1">
    <citation type="journal article" date="2014" name="Nat. Commun.">
        <title>The emerging biofuel crop Camelina sativa retains a highly undifferentiated hexaploid genome structure.</title>
        <authorList>
            <person name="Kagale S."/>
            <person name="Koh C."/>
            <person name="Nixon J."/>
            <person name="Bollina V."/>
            <person name="Clarke W.E."/>
            <person name="Tuteja R."/>
            <person name="Spillane C."/>
            <person name="Robinson S.J."/>
            <person name="Links M.G."/>
            <person name="Clarke C."/>
            <person name="Higgins E.E."/>
            <person name="Huebert T."/>
            <person name="Sharpe A.G."/>
            <person name="Parkin I.A."/>
        </authorList>
    </citation>
    <scope>NUCLEOTIDE SEQUENCE [LARGE SCALE GENOMIC DNA]</scope>
    <source>
        <strain evidence="2">cv. DH55</strain>
    </source>
</reference>
<feature type="region of interest" description="Disordered" evidence="1">
    <location>
        <begin position="95"/>
        <end position="177"/>
    </location>
</feature>
<keyword evidence="2" id="KW-1185">Reference proteome</keyword>
<dbReference type="RefSeq" id="XP_010425258.1">
    <property type="nucleotide sequence ID" value="XM_010426956.2"/>
</dbReference>
<dbReference type="GeneID" id="104710379"/>
<organism evidence="2 3">
    <name type="scientific">Camelina sativa</name>
    <name type="common">False flax</name>
    <name type="synonym">Myagrum sativum</name>
    <dbReference type="NCBI Taxonomy" id="90675"/>
    <lineage>
        <taxon>Eukaryota</taxon>
        <taxon>Viridiplantae</taxon>
        <taxon>Streptophyta</taxon>
        <taxon>Embryophyta</taxon>
        <taxon>Tracheophyta</taxon>
        <taxon>Spermatophyta</taxon>
        <taxon>Magnoliopsida</taxon>
        <taxon>eudicotyledons</taxon>
        <taxon>Gunneridae</taxon>
        <taxon>Pentapetalae</taxon>
        <taxon>rosids</taxon>
        <taxon>malvids</taxon>
        <taxon>Brassicales</taxon>
        <taxon>Brassicaceae</taxon>
        <taxon>Camelineae</taxon>
        <taxon>Camelina</taxon>
    </lineage>
</organism>
<feature type="compositionally biased region" description="Basic and acidic residues" evidence="1">
    <location>
        <begin position="153"/>
        <end position="164"/>
    </location>
</feature>
<sequence length="177" mass="20490">MRRSRFVSQVFSDVAFADTSTLSLFQSSPPCLLVLRWTRCEKFLRSSVQQRRRKKRQVSSLLKTRIFSQFMTPISDSGMVNNLSLRLVSGSNHPFNQKNYGFRPPPPSQGQWQQFRQPNHPPSNQSYTACLPPPFYQNQMSPPRSFRQRPRSKPSDYREWEHAKTPLPPGPGSGKFC</sequence>
<name>A0ABM0TEP0_CAMSA</name>
<accession>A0ABM0TEP0</accession>
<feature type="compositionally biased region" description="Polar residues" evidence="1">
    <location>
        <begin position="109"/>
        <end position="128"/>
    </location>
</feature>
<dbReference type="Proteomes" id="UP000694864">
    <property type="component" value="Chromosome 9"/>
</dbReference>
<evidence type="ECO:0000313" key="3">
    <source>
        <dbReference type="RefSeq" id="XP_010425258.1"/>
    </source>
</evidence>
<gene>
    <name evidence="3" type="primary">LOC104710379</name>
</gene>
<reference evidence="3" key="2">
    <citation type="submission" date="2025-08" db="UniProtKB">
        <authorList>
            <consortium name="RefSeq"/>
        </authorList>
    </citation>
    <scope>IDENTIFICATION</scope>
    <source>
        <tissue evidence="3">Leaf</tissue>
    </source>
</reference>